<dbReference type="PANTHER" id="PTHR33375">
    <property type="entry name" value="CHROMOSOME-PARTITIONING PROTEIN PARB-RELATED"/>
    <property type="match status" value="1"/>
</dbReference>
<accession>A0ABR8E504</accession>
<comment type="caution">
    <text evidence="3">The sequence shown here is derived from an EMBL/GenBank/DDBJ whole genome shotgun (WGS) entry which is preliminary data.</text>
</comment>
<evidence type="ECO:0000313" key="4">
    <source>
        <dbReference type="Proteomes" id="UP000623440"/>
    </source>
</evidence>
<dbReference type="Proteomes" id="UP000623440">
    <property type="component" value="Unassembled WGS sequence"/>
</dbReference>
<dbReference type="RefSeq" id="WP_190947126.1">
    <property type="nucleotide sequence ID" value="NZ_JACJSI010000450.1"/>
</dbReference>
<dbReference type="Gene3D" id="3.90.1530.30">
    <property type="match status" value="1"/>
</dbReference>
<dbReference type="Pfam" id="PF02195">
    <property type="entry name" value="ParB_N"/>
    <property type="match status" value="1"/>
</dbReference>
<dbReference type="InterPro" id="IPR050336">
    <property type="entry name" value="Chromosome_partition/occlusion"/>
</dbReference>
<reference evidence="3 4" key="1">
    <citation type="journal article" date="2020" name="ISME J.">
        <title>Comparative genomics reveals insights into cyanobacterial evolution and habitat adaptation.</title>
        <authorList>
            <person name="Chen M.Y."/>
            <person name="Teng W.K."/>
            <person name="Zhao L."/>
            <person name="Hu C.X."/>
            <person name="Zhou Y.K."/>
            <person name="Han B.P."/>
            <person name="Song L.R."/>
            <person name="Shu W.S."/>
        </authorList>
    </citation>
    <scope>NUCLEOTIDE SEQUENCE [LARGE SCALE GENOMIC DNA]</scope>
    <source>
        <strain evidence="3 4">FACHB-838</strain>
    </source>
</reference>
<keyword evidence="4" id="KW-1185">Reference proteome</keyword>
<dbReference type="InterPro" id="IPR036086">
    <property type="entry name" value="ParB/Sulfiredoxin_sf"/>
</dbReference>
<dbReference type="SUPFAM" id="SSF109709">
    <property type="entry name" value="KorB DNA-binding domain-like"/>
    <property type="match status" value="1"/>
</dbReference>
<dbReference type="NCBIfam" id="TIGR00180">
    <property type="entry name" value="parB_part"/>
    <property type="match status" value="1"/>
</dbReference>
<dbReference type="SMART" id="SM00470">
    <property type="entry name" value="ParB"/>
    <property type="match status" value="1"/>
</dbReference>
<proteinExistence type="inferred from homology"/>
<evidence type="ECO:0000313" key="3">
    <source>
        <dbReference type="EMBL" id="MBD2536405.1"/>
    </source>
</evidence>
<evidence type="ECO:0000259" key="2">
    <source>
        <dbReference type="SMART" id="SM00470"/>
    </source>
</evidence>
<comment type="similarity">
    <text evidence="1">Belongs to the ParB family.</text>
</comment>
<name>A0ABR8E504_9NOSO</name>
<dbReference type="PANTHER" id="PTHR33375:SF7">
    <property type="entry name" value="CHROMOSOME 2-PARTITIONING PROTEIN PARB-RELATED"/>
    <property type="match status" value="1"/>
</dbReference>
<dbReference type="SUPFAM" id="SSF110849">
    <property type="entry name" value="ParB/Sulfiredoxin"/>
    <property type="match status" value="1"/>
</dbReference>
<gene>
    <name evidence="3" type="ORF">H6G97_46840</name>
</gene>
<sequence length="309" mass="35370">MNNKKSSEPAYKVKGVDLLFLQKNETPLESVLLSAIHLPSKQPRRYFDLEAMEALTASIRQKGVLQPLLVRPKGQDHYELVAGERRYRAAKEARLETVPVIIKDFSDEETFEIALVENLQREDLNPLEETEGILDLLSLKLNQSREAIISLFHVVSHPERESANNVIHSDEWKVVLEAFNIIGKFTPNSFRTNRLPLLNLPKDILEYLQQGKIEYTKAREIARIKDDSQREELLTVAITEKLSLNQIKERIASIKPAVTKTTSEKSALYQSRLKAISAKAKKTKVWDDSKKTQKFDKLLAEIEKLLAEE</sequence>
<evidence type="ECO:0000256" key="1">
    <source>
        <dbReference type="ARBA" id="ARBA00006295"/>
    </source>
</evidence>
<dbReference type="InterPro" id="IPR004437">
    <property type="entry name" value="ParB/RepB/Spo0J"/>
</dbReference>
<dbReference type="InterPro" id="IPR003115">
    <property type="entry name" value="ParB_N"/>
</dbReference>
<feature type="domain" description="ParB-like N-terminal" evidence="2">
    <location>
        <begin position="29"/>
        <end position="119"/>
    </location>
</feature>
<dbReference type="EMBL" id="JACJSI010000450">
    <property type="protein sequence ID" value="MBD2536405.1"/>
    <property type="molecule type" value="Genomic_DNA"/>
</dbReference>
<organism evidence="3 4">
    <name type="scientific">Nostoc flagelliforme FACHB-838</name>
    <dbReference type="NCBI Taxonomy" id="2692904"/>
    <lineage>
        <taxon>Bacteria</taxon>
        <taxon>Bacillati</taxon>
        <taxon>Cyanobacteriota</taxon>
        <taxon>Cyanophyceae</taxon>
        <taxon>Nostocales</taxon>
        <taxon>Nostocaceae</taxon>
        <taxon>Nostoc</taxon>
    </lineage>
</organism>
<dbReference type="Gene3D" id="1.10.10.2830">
    <property type="match status" value="1"/>
</dbReference>
<protein>
    <submittedName>
        <fullName evidence="3">ParB/RepB/Spo0J family partition protein</fullName>
    </submittedName>
</protein>
<dbReference type="CDD" id="cd16393">
    <property type="entry name" value="SPO0J_N"/>
    <property type="match status" value="1"/>
</dbReference>
<dbReference type="InterPro" id="IPR041468">
    <property type="entry name" value="HTH_ParB/Spo0J"/>
</dbReference>
<dbReference type="Pfam" id="PF17762">
    <property type="entry name" value="HTH_ParB"/>
    <property type="match status" value="1"/>
</dbReference>